<feature type="chain" id="PRO_5045722007" evidence="2">
    <location>
        <begin position="25"/>
        <end position="86"/>
    </location>
</feature>
<protein>
    <submittedName>
        <fullName evidence="3">Uncharacterized protein</fullName>
    </submittedName>
</protein>
<evidence type="ECO:0000313" key="4">
    <source>
        <dbReference type="Proteomes" id="UP001221686"/>
    </source>
</evidence>
<evidence type="ECO:0000256" key="2">
    <source>
        <dbReference type="SAM" id="SignalP"/>
    </source>
</evidence>
<name>A0ABT5EDW9_9BACT</name>
<feature type="signal peptide" evidence="2">
    <location>
        <begin position="1"/>
        <end position="24"/>
    </location>
</feature>
<accession>A0ABT5EDW9</accession>
<evidence type="ECO:0000313" key="3">
    <source>
        <dbReference type="EMBL" id="MDC0723605.1"/>
    </source>
</evidence>
<dbReference type="RefSeq" id="WP_272092149.1">
    <property type="nucleotide sequence ID" value="NZ_JAQNDL010000005.1"/>
</dbReference>
<feature type="compositionally biased region" description="Pro residues" evidence="1">
    <location>
        <begin position="44"/>
        <end position="86"/>
    </location>
</feature>
<gene>
    <name evidence="3" type="ORF">POL25_42375</name>
</gene>
<proteinExistence type="predicted"/>
<dbReference type="EMBL" id="JAQNDL010000005">
    <property type="protein sequence ID" value="MDC0723605.1"/>
    <property type="molecule type" value="Genomic_DNA"/>
</dbReference>
<organism evidence="3 4">
    <name type="scientific">Nannocystis bainbridge</name>
    <dbReference type="NCBI Taxonomy" id="2995303"/>
    <lineage>
        <taxon>Bacteria</taxon>
        <taxon>Pseudomonadati</taxon>
        <taxon>Myxococcota</taxon>
        <taxon>Polyangia</taxon>
        <taxon>Nannocystales</taxon>
        <taxon>Nannocystaceae</taxon>
        <taxon>Nannocystis</taxon>
    </lineage>
</organism>
<evidence type="ECO:0000256" key="1">
    <source>
        <dbReference type="SAM" id="MobiDB-lite"/>
    </source>
</evidence>
<feature type="region of interest" description="Disordered" evidence="1">
    <location>
        <begin position="23"/>
        <end position="86"/>
    </location>
</feature>
<keyword evidence="2" id="KW-0732">Signal</keyword>
<sequence length="86" mass="8855">MHHRTRIFASLLGIAMMTTTVATAQASAAGDKGKTTEKIAQPTPDEPTAPPAPEPKPQPTPEPKPPKPKGPNPSPSPTPPPAPTPP</sequence>
<reference evidence="3 4" key="1">
    <citation type="submission" date="2022-11" db="EMBL/GenBank/DDBJ databases">
        <title>Minimal conservation of predation-associated metabolite biosynthetic gene clusters underscores biosynthetic potential of Myxococcota including descriptions for ten novel species: Archangium lansinium sp. nov., Myxococcus landrumus sp. nov., Nannocystis bai.</title>
        <authorList>
            <person name="Ahearne A."/>
            <person name="Stevens C."/>
            <person name="Dowd S."/>
        </authorList>
    </citation>
    <scope>NUCLEOTIDE SEQUENCE [LARGE SCALE GENOMIC DNA]</scope>
    <source>
        <strain evidence="3 4">BB15-2</strain>
    </source>
</reference>
<comment type="caution">
    <text evidence="3">The sequence shown here is derived from an EMBL/GenBank/DDBJ whole genome shotgun (WGS) entry which is preliminary data.</text>
</comment>
<keyword evidence="4" id="KW-1185">Reference proteome</keyword>
<dbReference type="Proteomes" id="UP001221686">
    <property type="component" value="Unassembled WGS sequence"/>
</dbReference>
<dbReference type="PRINTS" id="PR01217">
    <property type="entry name" value="PRICHEXTENSN"/>
</dbReference>